<keyword evidence="2" id="KW-0472">Membrane</keyword>
<dbReference type="Gene3D" id="3.40.630.40">
    <property type="entry name" value="Zn-dependent exopeptidases"/>
    <property type="match status" value="1"/>
</dbReference>
<dbReference type="Proteomes" id="UP000051084">
    <property type="component" value="Unassembled WGS sequence"/>
</dbReference>
<dbReference type="PANTHER" id="PTHR30404:SF0">
    <property type="entry name" value="N-ACETYLMURAMOYL-L-ALANINE AMIDASE AMIC"/>
    <property type="match status" value="1"/>
</dbReference>
<feature type="transmembrane region" description="Helical" evidence="2">
    <location>
        <begin position="14"/>
        <end position="36"/>
    </location>
</feature>
<evidence type="ECO:0000313" key="4">
    <source>
        <dbReference type="EMBL" id="KRL92252.1"/>
    </source>
</evidence>
<sequence>MTPLKATDQLSQTVANLLAGILAITALALTAILIIISQPPTSHLNPNQLVLKNGPGMQYKSVNLTKTVAANAGAKKHGWQAFKLNSGKTVWVNEWNLAHPQTKKHALTGTTIVLDPGHGGNDSGALYRKNLTKKQYEEKTYTLKFAQQLATKLRAQGAHVIMTRNNDVYKSLGERTRLSNRVQADAFVSFHFDSAPQDNLASGFTTYYYHKNQATKKLAKTVSANLTGLPLTNRGIDFADYYVLHRNHRPAILLEMGYINTTKDFRQIQNPTYQQKVVDDVERGLIQYFKD</sequence>
<dbReference type="PANTHER" id="PTHR30404">
    <property type="entry name" value="N-ACETYLMURAMOYL-L-ALANINE AMIDASE"/>
    <property type="match status" value="1"/>
</dbReference>
<comment type="caution">
    <text evidence="4">The sequence shown here is derived from an EMBL/GenBank/DDBJ whole genome shotgun (WGS) entry which is preliminary data.</text>
</comment>
<dbReference type="STRING" id="417373.GCA_001570685_01356"/>
<name>A0A0R1UFT5_9LACO</name>
<evidence type="ECO:0000313" key="5">
    <source>
        <dbReference type="Proteomes" id="UP000051084"/>
    </source>
</evidence>
<evidence type="ECO:0000259" key="3">
    <source>
        <dbReference type="SMART" id="SM00646"/>
    </source>
</evidence>
<evidence type="ECO:0000256" key="2">
    <source>
        <dbReference type="SAM" id="Phobius"/>
    </source>
</evidence>
<dbReference type="CDD" id="cd02696">
    <property type="entry name" value="MurNAc-LAA"/>
    <property type="match status" value="1"/>
</dbReference>
<dbReference type="AlphaFoldDB" id="A0A0R1UFT5"/>
<keyword evidence="1" id="KW-0378">Hydrolase</keyword>
<keyword evidence="2" id="KW-1133">Transmembrane helix</keyword>
<keyword evidence="2" id="KW-0812">Transmembrane</keyword>
<dbReference type="SUPFAM" id="SSF53187">
    <property type="entry name" value="Zn-dependent exopeptidases"/>
    <property type="match status" value="1"/>
</dbReference>
<dbReference type="GO" id="GO:0009253">
    <property type="term" value="P:peptidoglycan catabolic process"/>
    <property type="evidence" value="ECO:0007669"/>
    <property type="project" value="InterPro"/>
</dbReference>
<dbReference type="EMBL" id="AZGC01000058">
    <property type="protein sequence ID" value="KRL92252.1"/>
    <property type="molecule type" value="Genomic_DNA"/>
</dbReference>
<dbReference type="SMART" id="SM00646">
    <property type="entry name" value="Ami_3"/>
    <property type="match status" value="1"/>
</dbReference>
<protein>
    <submittedName>
        <fullName evidence="4">N-acetylmuramoyl-L-alanine amidase</fullName>
    </submittedName>
</protein>
<feature type="domain" description="MurNAc-LAA" evidence="3">
    <location>
        <begin position="176"/>
        <end position="286"/>
    </location>
</feature>
<dbReference type="Pfam" id="PF01520">
    <property type="entry name" value="Amidase_3"/>
    <property type="match status" value="1"/>
</dbReference>
<dbReference type="GO" id="GO:0008745">
    <property type="term" value="F:N-acetylmuramoyl-L-alanine amidase activity"/>
    <property type="evidence" value="ECO:0007669"/>
    <property type="project" value="InterPro"/>
</dbReference>
<evidence type="ECO:0000256" key="1">
    <source>
        <dbReference type="ARBA" id="ARBA00022801"/>
    </source>
</evidence>
<organism evidence="4 5">
    <name type="scientific">Limosilactobacillus equigenerosi DSM 18793 = JCM 14505</name>
    <dbReference type="NCBI Taxonomy" id="1423742"/>
    <lineage>
        <taxon>Bacteria</taxon>
        <taxon>Bacillati</taxon>
        <taxon>Bacillota</taxon>
        <taxon>Bacilli</taxon>
        <taxon>Lactobacillales</taxon>
        <taxon>Lactobacillaceae</taxon>
        <taxon>Limosilactobacillus</taxon>
    </lineage>
</organism>
<dbReference type="InterPro" id="IPR050695">
    <property type="entry name" value="N-acetylmuramoyl_amidase_3"/>
</dbReference>
<accession>A0A0R1UFT5</accession>
<reference evidence="4 5" key="1">
    <citation type="journal article" date="2015" name="Genome Announc.">
        <title>Expanding the biotechnology potential of lactobacilli through comparative genomics of 213 strains and associated genera.</title>
        <authorList>
            <person name="Sun Z."/>
            <person name="Harris H.M."/>
            <person name="McCann A."/>
            <person name="Guo C."/>
            <person name="Argimon S."/>
            <person name="Zhang W."/>
            <person name="Yang X."/>
            <person name="Jeffery I.B."/>
            <person name="Cooney J.C."/>
            <person name="Kagawa T.F."/>
            <person name="Liu W."/>
            <person name="Song Y."/>
            <person name="Salvetti E."/>
            <person name="Wrobel A."/>
            <person name="Rasinkangas P."/>
            <person name="Parkhill J."/>
            <person name="Rea M.C."/>
            <person name="O'Sullivan O."/>
            <person name="Ritari J."/>
            <person name="Douillard F.P."/>
            <person name="Paul Ross R."/>
            <person name="Yang R."/>
            <person name="Briner A.E."/>
            <person name="Felis G.E."/>
            <person name="de Vos W.M."/>
            <person name="Barrangou R."/>
            <person name="Klaenhammer T.R."/>
            <person name="Caufield P.W."/>
            <person name="Cui Y."/>
            <person name="Zhang H."/>
            <person name="O'Toole P.W."/>
        </authorList>
    </citation>
    <scope>NUCLEOTIDE SEQUENCE [LARGE SCALE GENOMIC DNA]</scope>
    <source>
        <strain evidence="4 5">DSM 18793</strain>
    </source>
</reference>
<keyword evidence="5" id="KW-1185">Reference proteome</keyword>
<dbReference type="PATRIC" id="fig|1423742.4.peg.420"/>
<proteinExistence type="predicted"/>
<dbReference type="GO" id="GO:0030288">
    <property type="term" value="C:outer membrane-bounded periplasmic space"/>
    <property type="evidence" value="ECO:0007669"/>
    <property type="project" value="TreeGrafter"/>
</dbReference>
<gene>
    <name evidence="4" type="ORF">FC21_GL000403</name>
</gene>
<dbReference type="InterPro" id="IPR002508">
    <property type="entry name" value="MurNAc-LAA_cat"/>
</dbReference>